<keyword evidence="3 5" id="KW-0371">Homeobox</keyword>
<evidence type="ECO:0000259" key="7">
    <source>
        <dbReference type="PROSITE" id="PS50071"/>
    </source>
</evidence>
<keyword evidence="9" id="KW-1185">Reference proteome</keyword>
<dbReference type="Proteomes" id="UP000324832">
    <property type="component" value="Unassembled WGS sequence"/>
</dbReference>
<dbReference type="PANTHER" id="PTHR24335">
    <property type="entry name" value="MOTOR NEURON AND PANCREAS HOMEOBOX PROTEIN"/>
    <property type="match status" value="1"/>
</dbReference>
<dbReference type="InterPro" id="IPR001356">
    <property type="entry name" value="HD"/>
</dbReference>
<evidence type="ECO:0000313" key="9">
    <source>
        <dbReference type="Proteomes" id="UP000324832"/>
    </source>
</evidence>
<dbReference type="InterPro" id="IPR009057">
    <property type="entry name" value="Homeodomain-like_sf"/>
</dbReference>
<dbReference type="Gene3D" id="1.10.10.60">
    <property type="entry name" value="Homeodomain-like"/>
    <property type="match status" value="1"/>
</dbReference>
<proteinExistence type="predicted"/>
<accession>A0A5E4PT91</accession>
<evidence type="ECO:0000256" key="2">
    <source>
        <dbReference type="ARBA" id="ARBA00023125"/>
    </source>
</evidence>
<reference evidence="8 9" key="1">
    <citation type="submission" date="2017-07" db="EMBL/GenBank/DDBJ databases">
        <authorList>
            <person name="Talla V."/>
            <person name="Backstrom N."/>
        </authorList>
    </citation>
    <scope>NUCLEOTIDE SEQUENCE [LARGE SCALE GENOMIC DNA]</scope>
</reference>
<dbReference type="GO" id="GO:1990837">
    <property type="term" value="F:sequence-specific double-stranded DNA binding"/>
    <property type="evidence" value="ECO:0007669"/>
    <property type="project" value="TreeGrafter"/>
</dbReference>
<dbReference type="GO" id="GO:0000981">
    <property type="term" value="F:DNA-binding transcription factor activity, RNA polymerase II-specific"/>
    <property type="evidence" value="ECO:0007669"/>
    <property type="project" value="InterPro"/>
</dbReference>
<keyword evidence="2 5" id="KW-0238">DNA-binding</keyword>
<evidence type="ECO:0000313" key="8">
    <source>
        <dbReference type="EMBL" id="VVC88477.1"/>
    </source>
</evidence>
<dbReference type="GO" id="GO:0007417">
    <property type="term" value="P:central nervous system development"/>
    <property type="evidence" value="ECO:0007669"/>
    <property type="project" value="TreeGrafter"/>
</dbReference>
<evidence type="ECO:0000256" key="4">
    <source>
        <dbReference type="ARBA" id="ARBA00023242"/>
    </source>
</evidence>
<dbReference type="SUPFAM" id="SSF46689">
    <property type="entry name" value="Homeodomain-like"/>
    <property type="match status" value="1"/>
</dbReference>
<feature type="DNA-binding region" description="Homeobox" evidence="5">
    <location>
        <begin position="46"/>
        <end position="105"/>
    </location>
</feature>
<dbReference type="PROSITE" id="PS00027">
    <property type="entry name" value="HOMEOBOX_1"/>
    <property type="match status" value="1"/>
</dbReference>
<evidence type="ECO:0000256" key="6">
    <source>
        <dbReference type="RuleBase" id="RU000682"/>
    </source>
</evidence>
<comment type="subcellular location">
    <subcellularLocation>
        <location evidence="1 5 6">Nucleus</location>
    </subcellularLocation>
</comment>
<dbReference type="InterPro" id="IPR017970">
    <property type="entry name" value="Homeobox_CS"/>
</dbReference>
<name>A0A5E4PT91_9NEOP</name>
<evidence type="ECO:0000256" key="5">
    <source>
        <dbReference type="PROSITE-ProRule" id="PRU00108"/>
    </source>
</evidence>
<organism evidence="8 9">
    <name type="scientific">Leptidea sinapis</name>
    <dbReference type="NCBI Taxonomy" id="189913"/>
    <lineage>
        <taxon>Eukaryota</taxon>
        <taxon>Metazoa</taxon>
        <taxon>Ecdysozoa</taxon>
        <taxon>Arthropoda</taxon>
        <taxon>Hexapoda</taxon>
        <taxon>Insecta</taxon>
        <taxon>Pterygota</taxon>
        <taxon>Neoptera</taxon>
        <taxon>Endopterygota</taxon>
        <taxon>Lepidoptera</taxon>
        <taxon>Glossata</taxon>
        <taxon>Ditrysia</taxon>
        <taxon>Papilionoidea</taxon>
        <taxon>Pieridae</taxon>
        <taxon>Dismorphiinae</taxon>
        <taxon>Leptidea</taxon>
    </lineage>
</organism>
<dbReference type="InterPro" id="IPR042768">
    <property type="entry name" value="MNX1/Ceh-12"/>
</dbReference>
<dbReference type="PROSITE" id="PS50071">
    <property type="entry name" value="HOMEOBOX_2"/>
    <property type="match status" value="1"/>
</dbReference>
<dbReference type="PANTHER" id="PTHR24335:SF4">
    <property type="entry name" value="EXTRA-EXTRA"/>
    <property type="match status" value="1"/>
</dbReference>
<sequence length="357" mass="41266">MDKFACGVNSFNGKNVSTGERFAVNQINLLQITSSKGLLECNGNKSRRYRSAFTTDQITYLENQFRKFPYIGTGNRKDIADALNMPERAVKIWFQNRRMKEKRFGNREIIYEYHNKFESDKSTNKPLHNAYHLQSTNDQILNVPPPLKINDTSSNITKVENEIRIVRNKVNKDTKDVTDNEITALTNSLQTSPESSNVNYQTIKNEKCNKKVFKQSSHLEKKCNEKEYTKVQEVPHDLSRPKVSQEEQAVYEEHLTKKPSESGYAPIYLQNSEAQYGSNMLFKPIKVFPCVVNTNSMQNPYNRGPHIVMNQGILRNYNCQCDCHAPQYVTEVREQGQYIPVFPLPYPYSSTEYVTLN</sequence>
<gene>
    <name evidence="8" type="ORF">LSINAPIS_LOCUS1836</name>
</gene>
<evidence type="ECO:0000256" key="3">
    <source>
        <dbReference type="ARBA" id="ARBA00023155"/>
    </source>
</evidence>
<dbReference type="GO" id="GO:0048812">
    <property type="term" value="P:neuron projection morphogenesis"/>
    <property type="evidence" value="ECO:0007669"/>
    <property type="project" value="TreeGrafter"/>
</dbReference>
<protein>
    <recommendedName>
        <fullName evidence="7">Homeobox domain-containing protein</fullName>
    </recommendedName>
</protein>
<feature type="domain" description="Homeobox" evidence="7">
    <location>
        <begin position="44"/>
        <end position="104"/>
    </location>
</feature>
<dbReference type="Pfam" id="PF00046">
    <property type="entry name" value="Homeodomain"/>
    <property type="match status" value="1"/>
</dbReference>
<dbReference type="CDD" id="cd00086">
    <property type="entry name" value="homeodomain"/>
    <property type="match status" value="1"/>
</dbReference>
<dbReference type="EMBL" id="FZQP02000337">
    <property type="protein sequence ID" value="VVC88477.1"/>
    <property type="molecule type" value="Genomic_DNA"/>
</dbReference>
<evidence type="ECO:0000256" key="1">
    <source>
        <dbReference type="ARBA" id="ARBA00004123"/>
    </source>
</evidence>
<dbReference type="GO" id="GO:0005634">
    <property type="term" value="C:nucleus"/>
    <property type="evidence" value="ECO:0007669"/>
    <property type="project" value="UniProtKB-SubCell"/>
</dbReference>
<dbReference type="AlphaFoldDB" id="A0A5E4PT91"/>
<keyword evidence="4 5" id="KW-0539">Nucleus</keyword>
<dbReference type="SMART" id="SM00389">
    <property type="entry name" value="HOX"/>
    <property type="match status" value="1"/>
</dbReference>